<gene>
    <name evidence="1" type="ORF">EJ995_00870</name>
</gene>
<name>A0A3S9MUJ7_9FLAO</name>
<keyword evidence="2" id="KW-1185">Reference proteome</keyword>
<evidence type="ECO:0000313" key="2">
    <source>
        <dbReference type="Proteomes" id="UP000279600"/>
    </source>
</evidence>
<evidence type="ECO:0008006" key="3">
    <source>
        <dbReference type="Google" id="ProtNLM"/>
    </source>
</evidence>
<dbReference type="Gene3D" id="2.180.10.10">
    <property type="entry name" value="RHS repeat-associated core"/>
    <property type="match status" value="1"/>
</dbReference>
<dbReference type="KEGG" id="noj:EJ995_00870"/>
<sequence>MKSIHVIAIVLCLGIFMSCDDSDDNFENDQVGIEEPVDDLVRLSDIAVSDDEESNSFQTYDLSYNDLDLIESIEFGGEDDRTVSLEYAANNRLNRIVQQNDEGTITQDISYDANELTVLKTFPTGDRQRTILEIDLQNRIDRARTVTLDENDNEEEFVSDLRYNYSENFNVRRIDELAENGFTVERYSDFVYVFNNNPFRDMNDVLRFLIFPDFVPYTRYLPTRRIDVVRTSSTIFVERAIEYEYELDNRMFPISRTVQTNDADGIENTIEYFNYLPQSTD</sequence>
<dbReference type="EMBL" id="CP034549">
    <property type="protein sequence ID" value="AZQ42856.1"/>
    <property type="molecule type" value="Genomic_DNA"/>
</dbReference>
<dbReference type="OrthoDB" id="1143741at2"/>
<dbReference type="Proteomes" id="UP000279600">
    <property type="component" value="Chromosome"/>
</dbReference>
<reference evidence="1 2" key="1">
    <citation type="submission" date="2018-12" db="EMBL/GenBank/DDBJ databases">
        <title>Complete genome of Nonlabens sp. MJ115.</title>
        <authorList>
            <person name="Choi H.S."/>
            <person name="Jung J."/>
        </authorList>
    </citation>
    <scope>NUCLEOTIDE SEQUENCE [LARGE SCALE GENOMIC DNA]</scope>
    <source>
        <strain evidence="1 2">MJ115</strain>
    </source>
</reference>
<dbReference type="PROSITE" id="PS51257">
    <property type="entry name" value="PROKAR_LIPOPROTEIN"/>
    <property type="match status" value="1"/>
</dbReference>
<accession>A0A3S9MUJ7</accession>
<evidence type="ECO:0000313" key="1">
    <source>
        <dbReference type="EMBL" id="AZQ42856.1"/>
    </source>
</evidence>
<dbReference type="RefSeq" id="WP_126444700.1">
    <property type="nucleotide sequence ID" value="NZ_CP034549.1"/>
</dbReference>
<protein>
    <recommendedName>
        <fullName evidence="3">DUF4595 domain-containing protein</fullName>
    </recommendedName>
</protein>
<dbReference type="AlphaFoldDB" id="A0A3S9MUJ7"/>
<proteinExistence type="predicted"/>
<organism evidence="1 2">
    <name type="scientific">Nonlabens ponticola</name>
    <dbReference type="NCBI Taxonomy" id="2496866"/>
    <lineage>
        <taxon>Bacteria</taxon>
        <taxon>Pseudomonadati</taxon>
        <taxon>Bacteroidota</taxon>
        <taxon>Flavobacteriia</taxon>
        <taxon>Flavobacteriales</taxon>
        <taxon>Flavobacteriaceae</taxon>
        <taxon>Nonlabens</taxon>
    </lineage>
</organism>